<organism evidence="4 5">
    <name type="scientific">Acholeplasma brassicae</name>
    <dbReference type="NCBI Taxonomy" id="61635"/>
    <lineage>
        <taxon>Bacteria</taxon>
        <taxon>Bacillati</taxon>
        <taxon>Mycoplasmatota</taxon>
        <taxon>Mollicutes</taxon>
        <taxon>Acholeplasmatales</taxon>
        <taxon>Acholeplasmataceae</taxon>
        <taxon>Acholeplasma</taxon>
    </lineage>
</organism>
<keyword evidence="2" id="KW-0732">Signal</keyword>
<dbReference type="STRING" id="61635.BN85314910"/>
<dbReference type="NCBIfam" id="TIGR02543">
    <property type="entry name" value="List_Bact_rpt"/>
    <property type="match status" value="1"/>
</dbReference>
<protein>
    <submittedName>
        <fullName evidence="4">Putative extracellular nuclease, surface-anchored</fullName>
    </submittedName>
</protein>
<feature type="domain" description="Atrophied bacterial Ig" evidence="3">
    <location>
        <begin position="686"/>
        <end position="750"/>
    </location>
</feature>
<dbReference type="KEGG" id="abra:BN85314910"/>
<evidence type="ECO:0000256" key="1">
    <source>
        <dbReference type="ARBA" id="ARBA00004196"/>
    </source>
</evidence>
<dbReference type="OrthoDB" id="384032at2"/>
<comment type="subcellular location">
    <subcellularLocation>
        <location evidence="1">Cell envelope</location>
    </subcellularLocation>
</comment>
<gene>
    <name evidence="4" type="ORF">BN85314910</name>
</gene>
<reference evidence="4 5" key="1">
    <citation type="journal article" date="2013" name="J. Mol. Microbiol. Biotechnol.">
        <title>Analysis of the Complete Genomes of Acholeplasma brassicae , A. palmae and A. laidlawii and Their Comparison to the Obligate Parasites from ' Candidatus Phytoplasma'.</title>
        <authorList>
            <person name="Kube M."/>
            <person name="Siewert C."/>
            <person name="Migdoll A.M."/>
            <person name="Duduk B."/>
            <person name="Holz S."/>
            <person name="Rabus R."/>
            <person name="Seemuller E."/>
            <person name="Mitrovic J."/>
            <person name="Muller I."/>
            <person name="Buttner C."/>
            <person name="Reinhardt R."/>
        </authorList>
    </citation>
    <scope>NUCLEOTIDE SEQUENCE [LARGE SCALE GENOMIC DNA]</scope>
    <source>
        <strain evidence="5">0502</strain>
    </source>
</reference>
<feature type="chain" id="PRO_5004651507" evidence="2">
    <location>
        <begin position="24"/>
        <end position="894"/>
    </location>
</feature>
<keyword evidence="5" id="KW-1185">Reference proteome</keyword>
<dbReference type="EMBL" id="FO681348">
    <property type="protein sequence ID" value="CCV66512.1"/>
    <property type="molecule type" value="Genomic_DNA"/>
</dbReference>
<dbReference type="AlphaFoldDB" id="U4KPV0"/>
<evidence type="ECO:0000313" key="5">
    <source>
        <dbReference type="Proteomes" id="UP000032737"/>
    </source>
</evidence>
<dbReference type="GO" id="GO:0030313">
    <property type="term" value="C:cell envelope"/>
    <property type="evidence" value="ECO:0007669"/>
    <property type="project" value="UniProtKB-SubCell"/>
</dbReference>
<dbReference type="Pfam" id="PF20578">
    <property type="entry name" value="aBig_2"/>
    <property type="match status" value="1"/>
</dbReference>
<dbReference type="Gene3D" id="2.60.40.4270">
    <property type="entry name" value="Listeria-Bacteroides repeat domain"/>
    <property type="match status" value="2"/>
</dbReference>
<accession>U4KPV0</accession>
<dbReference type="InterPro" id="IPR046780">
    <property type="entry name" value="aBig_2"/>
</dbReference>
<evidence type="ECO:0000256" key="2">
    <source>
        <dbReference type="SAM" id="SignalP"/>
    </source>
</evidence>
<dbReference type="Pfam" id="PF09479">
    <property type="entry name" value="Flg_new"/>
    <property type="match status" value="2"/>
</dbReference>
<dbReference type="InterPro" id="IPR042229">
    <property type="entry name" value="Listeria/Bacterioides_rpt_sf"/>
</dbReference>
<dbReference type="InterPro" id="IPR013378">
    <property type="entry name" value="InlB-like_B-rpt"/>
</dbReference>
<evidence type="ECO:0000313" key="4">
    <source>
        <dbReference type="EMBL" id="CCV66512.1"/>
    </source>
</evidence>
<sequence length="894" mass="97411">MRKTVITLLLGLFLFVASMPILASNNFTVEIETYLDNTQKGNPSPGIPNKRRGEKITFSKSGPSDYDFAFYAVNGVIRDDLPEDYQFTVRSNLKITAIFHKANRGGSSLEHVVVFADSNGHILDVTYVIPGASVTEPANLPSKPNMVHSNPKWKTTSGITSLDDISSSRVYFLQYSVSEVSTFTVTTNAETNKTNYEYNEVATLTANLENEGVPFSHYEDAKGHVLSTNRIYKFTVFKDITVNAVYGNEKPSTPLVNMSDTLSLRGDNTTSYVGQFELSSGYELIEYGFVISRSSDVLTLESLGAKVIASNVHNGETREFLRTFENDAYNSIRAYLIVLNTNGEEAVEEVIYSENYKRTPESIGEAGTYSAGFDGISKASYAKADVIVNDISWTLDEALVAADDPLKIGTHSVRSKGQIYTNSGFSGITNITFKAAIYGSDDPNSVLVSVSNDGINWVDVTDALVGNTLSSELQDYSLNLTNSSLFNESTLSTSELLRVKLEVAVLGERINIDEINIMFDAFNGPIHEIKYNVDGVVTEEMIANNGSITYEPTKEDHDFVGWYYLDAENNQVDFSGPIIQSRTLYAKFEIQSRTITFHYNGADGGQMPATQVVQIGSQAVLPIPTRTGYVFLGWFNESLTTEYDDPYKMPTINRNMYAKWEQTDEGKVLDDLNSISLPSVITEATTLDLIDIGTNGSTITWSSSNETLINPISGVVTLPTDENTEVILTATGVFNGVERSKTFVITVNKQGSSAVQKEITYKFKSKSWEATSSIDGGDETAENWTLVKAGNGFATQGIQVSTGASGAKGTSKSIDNIVAIEVIYATNASKGKGTIEVSIGSSIVQTYMVTTVGGVTPRSAGIVSIDNLSGAVSIEVTTTTNSIYINSIIITYLD</sequence>
<feature type="signal peptide" evidence="2">
    <location>
        <begin position="1"/>
        <end position="23"/>
    </location>
</feature>
<evidence type="ECO:0000259" key="3">
    <source>
        <dbReference type="Pfam" id="PF20578"/>
    </source>
</evidence>
<proteinExistence type="predicted"/>
<dbReference type="Proteomes" id="UP000032737">
    <property type="component" value="Chromosome"/>
</dbReference>
<name>U4KPV0_9MOLU</name>
<dbReference type="HOGENOM" id="CLU_313459_0_0_14"/>
<dbReference type="RefSeq" id="WP_030005369.1">
    <property type="nucleotide sequence ID" value="NC_022549.1"/>
</dbReference>